<evidence type="ECO:0000313" key="3">
    <source>
        <dbReference type="Proteomes" id="UP000193944"/>
    </source>
</evidence>
<reference evidence="2 3" key="2">
    <citation type="submission" date="2016-08" db="EMBL/GenBank/DDBJ databases">
        <title>Pervasive Adenine N6-methylation of Active Genes in Fungi.</title>
        <authorList>
            <consortium name="DOE Joint Genome Institute"/>
            <person name="Mondo S.J."/>
            <person name="Dannebaum R.O."/>
            <person name="Kuo R.C."/>
            <person name="Labutti K."/>
            <person name="Haridas S."/>
            <person name="Kuo A."/>
            <person name="Salamov A."/>
            <person name="Ahrendt S.R."/>
            <person name="Lipzen A."/>
            <person name="Sullivan W."/>
            <person name="Andreopoulos W.B."/>
            <person name="Clum A."/>
            <person name="Lindquist E."/>
            <person name="Daum C."/>
            <person name="Ramamoorthy G.K."/>
            <person name="Gryganskyi A."/>
            <person name="Culley D."/>
            <person name="Magnuson J.K."/>
            <person name="James T.Y."/>
            <person name="O'Malley M.A."/>
            <person name="Stajich J.E."/>
            <person name="Spatafora J.W."/>
            <person name="Visel A."/>
            <person name="Grigoriev I.V."/>
        </authorList>
    </citation>
    <scope>NUCLEOTIDE SEQUENCE [LARGE SCALE GENOMIC DNA]</scope>
    <source>
        <strain evidence="2 3">S4</strain>
    </source>
</reference>
<evidence type="ECO:0000256" key="1">
    <source>
        <dbReference type="SAM" id="Phobius"/>
    </source>
</evidence>
<evidence type="ECO:0008006" key="4">
    <source>
        <dbReference type="Google" id="ProtNLM"/>
    </source>
</evidence>
<sequence>MEEEQEYFLLGDETIKTKPKIKTNKRRIKIITIFSILFFIGFYSIYKFFINYNEVELIFIQGKSRKDKYGVELNKHILDGIYCIKYDNKESNLEDWKLYTPPCPYLRPVHYPDSIINPVCEESSLQFINFDDNITEIPYSIHLDNISNRLKKWDQWERKNKEGTVYYSDLKVSELVKDEYYPFDYGYKGEDTSNIGDVEYYNNVINSRMDEVPDPRRRRLFSFILFNSEYELLDLYLAEYYEIVDYFFIYEANTTFNGNPKPLYFTRALLETDRYDKFKDKLIPYPVKIILDEDNGRGKAFPREHLARRTVISEGLKAVHARHGDLFFHGDLDEFIKPHVLARMKKCGGWEHLQAGIGGGPKSFKDESVETYFINKDMNVTNYQNGEYNMNYDRHKSIGFESQYFTYSFNMIEKSDIRTNFHPNLAIFDARRSLGQVSERKNLKEKRREYSDPLLDPNFDPYQGYMYTDNTNDLHKGKGYLGEFLRFETSTNILKLKEQDKPVIWESAWHLSSFLPSINHIYNKATSYSHFYEFKVKEEAELKKDIIDRIKSYKYLYGDEVKYKNSTIIVPESYKQGYPYNFDFKYWDEIFKKKDTSEEVQNYLQILLHEIPSQVWKNPICYSYMLDRDFGIKKKLWWQIIPKSLWKVIRFETLEPSVFDELMPNIFPDSFKKEMLEVISKEKYDILLNIDGHIYNITVNEPMKLNEAIEIENN</sequence>
<dbReference type="AlphaFoldDB" id="A0A1Y1X3M9"/>
<comment type="caution">
    <text evidence="2">The sequence shown here is derived from an EMBL/GenBank/DDBJ whole genome shotgun (WGS) entry which is preliminary data.</text>
</comment>
<reference evidence="2 3" key="1">
    <citation type="submission" date="2016-08" db="EMBL/GenBank/DDBJ databases">
        <title>A Parts List for Fungal Cellulosomes Revealed by Comparative Genomics.</title>
        <authorList>
            <consortium name="DOE Joint Genome Institute"/>
            <person name="Haitjema C.H."/>
            <person name="Gilmore S.P."/>
            <person name="Henske J.K."/>
            <person name="Solomon K.V."/>
            <person name="De Groot R."/>
            <person name="Kuo A."/>
            <person name="Mondo S.J."/>
            <person name="Salamov A.A."/>
            <person name="Labutti K."/>
            <person name="Zhao Z."/>
            <person name="Chiniquy J."/>
            <person name="Barry K."/>
            <person name="Brewer H.M."/>
            <person name="Purvine S.O."/>
            <person name="Wright A.T."/>
            <person name="Boxma B."/>
            <person name="Van Alen T."/>
            <person name="Hackstein J.H."/>
            <person name="Baker S.E."/>
            <person name="Grigoriev I.V."/>
            <person name="O'Malley M.A."/>
        </authorList>
    </citation>
    <scope>NUCLEOTIDE SEQUENCE [LARGE SCALE GENOMIC DNA]</scope>
    <source>
        <strain evidence="2 3">S4</strain>
    </source>
</reference>
<dbReference type="PANTHER" id="PTHR12224">
    <property type="entry name" value="BETA-1,4-MANNOSYL-GLYCOPROTEIN BETA-1,4-N-ACETYLGLUCOSAMINYL-TRANSFERASE"/>
    <property type="match status" value="1"/>
</dbReference>
<keyword evidence="1" id="KW-1133">Transmembrane helix</keyword>
<feature type="transmembrane region" description="Helical" evidence="1">
    <location>
        <begin position="28"/>
        <end position="46"/>
    </location>
</feature>
<keyword evidence="3" id="KW-1185">Reference proteome</keyword>
<gene>
    <name evidence="2" type="ORF">BCR32DRAFT_327723</name>
</gene>
<protein>
    <recommendedName>
        <fullName evidence="4">Glycosyltransferase family 17 protein</fullName>
    </recommendedName>
</protein>
<organism evidence="2 3">
    <name type="scientific">Anaeromyces robustus</name>
    <dbReference type="NCBI Taxonomy" id="1754192"/>
    <lineage>
        <taxon>Eukaryota</taxon>
        <taxon>Fungi</taxon>
        <taxon>Fungi incertae sedis</taxon>
        <taxon>Chytridiomycota</taxon>
        <taxon>Chytridiomycota incertae sedis</taxon>
        <taxon>Neocallimastigomycetes</taxon>
        <taxon>Neocallimastigales</taxon>
        <taxon>Neocallimastigaceae</taxon>
        <taxon>Anaeromyces</taxon>
    </lineage>
</organism>
<dbReference type="Pfam" id="PF04724">
    <property type="entry name" value="Glyco_transf_17"/>
    <property type="match status" value="1"/>
</dbReference>
<dbReference type="InterPro" id="IPR006813">
    <property type="entry name" value="Glyco_trans_17"/>
</dbReference>
<dbReference type="OrthoDB" id="6474464at2759"/>
<dbReference type="GO" id="GO:0006044">
    <property type="term" value="P:N-acetylglucosamine metabolic process"/>
    <property type="evidence" value="ECO:0007669"/>
    <property type="project" value="TreeGrafter"/>
</dbReference>
<dbReference type="PANTHER" id="PTHR12224:SF0">
    <property type="entry name" value="BETA-1,4-MANNOSYL-GLYCOPROTEIN 4-BETA-N-ACETYLGLUCOSAMINYLTRANSFERASE"/>
    <property type="match status" value="1"/>
</dbReference>
<accession>A0A1Y1X3M9</accession>
<dbReference type="EMBL" id="MCFG01000146">
    <property type="protein sequence ID" value="ORX80419.1"/>
    <property type="molecule type" value="Genomic_DNA"/>
</dbReference>
<dbReference type="GO" id="GO:0016020">
    <property type="term" value="C:membrane"/>
    <property type="evidence" value="ECO:0007669"/>
    <property type="project" value="InterPro"/>
</dbReference>
<dbReference type="GO" id="GO:0003830">
    <property type="term" value="F:beta-1,4-mannosylglycoprotein 4-beta-N-acetylglucosaminyltransferase activity"/>
    <property type="evidence" value="ECO:0007669"/>
    <property type="project" value="InterPro"/>
</dbReference>
<evidence type="ECO:0000313" key="2">
    <source>
        <dbReference type="EMBL" id="ORX80419.1"/>
    </source>
</evidence>
<keyword evidence="1" id="KW-0812">Transmembrane</keyword>
<name>A0A1Y1X3M9_9FUNG</name>
<keyword evidence="1" id="KW-0472">Membrane</keyword>
<proteinExistence type="predicted"/>
<dbReference type="STRING" id="1754192.A0A1Y1X3M9"/>
<dbReference type="Proteomes" id="UP000193944">
    <property type="component" value="Unassembled WGS sequence"/>
</dbReference>